<dbReference type="Pfam" id="PF00132">
    <property type="entry name" value="Hexapep"/>
    <property type="match status" value="2"/>
</dbReference>
<dbReference type="RefSeq" id="WP_094570071.1">
    <property type="nucleotide sequence ID" value="NZ_CP022743.1"/>
</dbReference>
<evidence type="ECO:0000313" key="3">
    <source>
        <dbReference type="Proteomes" id="UP000215002"/>
    </source>
</evidence>
<comment type="similarity">
    <text evidence="1">Belongs to the transferase hexapeptide repeat family.</text>
</comment>
<dbReference type="Proteomes" id="UP000215002">
    <property type="component" value="Chromosome"/>
</dbReference>
<gene>
    <name evidence="2" type="ORF">MuYL_1748</name>
</gene>
<keyword evidence="3" id="KW-1185">Reference proteome</keyword>
<dbReference type="PANTHER" id="PTHR43300">
    <property type="entry name" value="ACETYLTRANSFERASE"/>
    <property type="match status" value="1"/>
</dbReference>
<dbReference type="OrthoDB" id="9801697at2"/>
<evidence type="ECO:0000256" key="1">
    <source>
        <dbReference type="ARBA" id="ARBA00007274"/>
    </source>
</evidence>
<dbReference type="Gene3D" id="2.160.10.10">
    <property type="entry name" value="Hexapeptide repeat proteins"/>
    <property type="match status" value="1"/>
</dbReference>
<dbReference type="PANTHER" id="PTHR43300:SF4">
    <property type="entry name" value="ACYL-[ACYL-CARRIER-PROTEIN]--UDP-N-ACETYLGLUCOSAMINE O-ACYLTRANSFERASE"/>
    <property type="match status" value="1"/>
</dbReference>
<reference evidence="2 3" key="1">
    <citation type="submission" date="2017-08" db="EMBL/GenBank/DDBJ databases">
        <title>Complete genome sequence of Mucilaginibacter sp. strain BJC16-A31.</title>
        <authorList>
            <consortium name="Henan University of Science and Technology"/>
            <person name="You X."/>
        </authorList>
    </citation>
    <scope>NUCLEOTIDE SEQUENCE [LARGE SCALE GENOMIC DNA]</scope>
    <source>
        <strain evidence="2 3">BJC16-A31</strain>
    </source>
</reference>
<dbReference type="InterPro" id="IPR001451">
    <property type="entry name" value="Hexapep"/>
</dbReference>
<dbReference type="InterPro" id="IPR011004">
    <property type="entry name" value="Trimer_LpxA-like_sf"/>
</dbReference>
<protein>
    <submittedName>
        <fullName evidence="2">Carbonic anhydrase or acetyltransferase, isoleucine patch superfamily</fullName>
    </submittedName>
</protein>
<sequence>MVANIHPLSDVQSKIIGDDTFIWQFTVVLSGAVIGANCNINCNCFIENDVVIGDNVTVKSGVQIWDGVRIEDNVFIGPNVTFTNDLLPRSKVYPQQFKRTIIRKGASVGGNATIVAGNEIGKFSLIGAGSVVTKNVPPYTVWYGNPAKHKGFITEEAVLLDLNLFDNVNNLQYKLDENGIIIK</sequence>
<dbReference type="EMBL" id="CP022743">
    <property type="protein sequence ID" value="ASU33644.1"/>
    <property type="molecule type" value="Genomic_DNA"/>
</dbReference>
<dbReference type="CDD" id="cd03358">
    <property type="entry name" value="LbH_WxcM_N_like"/>
    <property type="match status" value="1"/>
</dbReference>
<dbReference type="InterPro" id="IPR050179">
    <property type="entry name" value="Trans_hexapeptide_repeat"/>
</dbReference>
<evidence type="ECO:0000313" key="2">
    <source>
        <dbReference type="EMBL" id="ASU33644.1"/>
    </source>
</evidence>
<proteinExistence type="inferred from homology"/>
<dbReference type="KEGG" id="muc:MuYL_1748"/>
<dbReference type="Pfam" id="PF14602">
    <property type="entry name" value="Hexapep_2"/>
    <property type="match status" value="1"/>
</dbReference>
<organism evidence="2 3">
    <name type="scientific">Mucilaginibacter xinganensis</name>
    <dbReference type="NCBI Taxonomy" id="1234841"/>
    <lineage>
        <taxon>Bacteria</taxon>
        <taxon>Pseudomonadati</taxon>
        <taxon>Bacteroidota</taxon>
        <taxon>Sphingobacteriia</taxon>
        <taxon>Sphingobacteriales</taxon>
        <taxon>Sphingobacteriaceae</taxon>
        <taxon>Mucilaginibacter</taxon>
    </lineage>
</organism>
<dbReference type="SUPFAM" id="SSF51161">
    <property type="entry name" value="Trimeric LpxA-like enzymes"/>
    <property type="match status" value="1"/>
</dbReference>
<keyword evidence="2" id="KW-0808">Transferase</keyword>
<dbReference type="AlphaFoldDB" id="A0A223NVE2"/>
<accession>A0A223NVE2</accession>
<name>A0A223NVE2_9SPHI</name>
<dbReference type="GO" id="GO:0016740">
    <property type="term" value="F:transferase activity"/>
    <property type="evidence" value="ECO:0007669"/>
    <property type="project" value="UniProtKB-KW"/>
</dbReference>